<evidence type="ECO:0000256" key="1">
    <source>
        <dbReference type="SAM" id="Phobius"/>
    </source>
</evidence>
<keyword evidence="1" id="KW-0812">Transmembrane</keyword>
<gene>
    <name evidence="2" type="ordered locus">Caci_5328</name>
</gene>
<sequence>MPTWAKVALAGYAAGFLEGAGSHVAQIAGGGVHTYDGVRWPSQVLYYSLVLWDSLAVCLALRARPAVVPLGVAIMTLDLASNWYYNGSAIRADPGLFWAPVGLLPMSLFGLFVAVTAVPLWRVVRRRASVGSTPDIG</sequence>
<keyword evidence="1" id="KW-1133">Transmembrane helix</keyword>
<dbReference type="HOGENOM" id="CLU_145444_0_0_11"/>
<dbReference type="EMBL" id="CP001700">
    <property type="protein sequence ID" value="ACU74187.1"/>
    <property type="molecule type" value="Genomic_DNA"/>
</dbReference>
<feature type="transmembrane region" description="Helical" evidence="1">
    <location>
        <begin position="97"/>
        <end position="121"/>
    </location>
</feature>
<feature type="transmembrane region" description="Helical" evidence="1">
    <location>
        <begin position="66"/>
        <end position="85"/>
    </location>
</feature>
<evidence type="ECO:0008006" key="4">
    <source>
        <dbReference type="Google" id="ProtNLM"/>
    </source>
</evidence>
<name>C7Q820_CATAD</name>
<dbReference type="STRING" id="479433.Caci_5328"/>
<dbReference type="Proteomes" id="UP000000851">
    <property type="component" value="Chromosome"/>
</dbReference>
<keyword evidence="3" id="KW-1185">Reference proteome</keyword>
<evidence type="ECO:0000313" key="2">
    <source>
        <dbReference type="EMBL" id="ACU74187.1"/>
    </source>
</evidence>
<accession>C7Q820</accession>
<keyword evidence="1" id="KW-0472">Membrane</keyword>
<reference evidence="2 3" key="1">
    <citation type="journal article" date="2009" name="Stand. Genomic Sci.">
        <title>Complete genome sequence of Catenulispora acidiphila type strain (ID 139908).</title>
        <authorList>
            <person name="Copeland A."/>
            <person name="Lapidus A."/>
            <person name="Glavina Del Rio T."/>
            <person name="Nolan M."/>
            <person name="Lucas S."/>
            <person name="Chen F."/>
            <person name="Tice H."/>
            <person name="Cheng J.F."/>
            <person name="Bruce D."/>
            <person name="Goodwin L."/>
            <person name="Pitluck S."/>
            <person name="Mikhailova N."/>
            <person name="Pati A."/>
            <person name="Ivanova N."/>
            <person name="Mavromatis K."/>
            <person name="Chen A."/>
            <person name="Palaniappan K."/>
            <person name="Chain P."/>
            <person name="Land M."/>
            <person name="Hauser L."/>
            <person name="Chang Y.J."/>
            <person name="Jeffries C.D."/>
            <person name="Chertkov O."/>
            <person name="Brettin T."/>
            <person name="Detter J.C."/>
            <person name="Han C."/>
            <person name="Ali Z."/>
            <person name="Tindall B.J."/>
            <person name="Goker M."/>
            <person name="Bristow J."/>
            <person name="Eisen J.A."/>
            <person name="Markowitz V."/>
            <person name="Hugenholtz P."/>
            <person name="Kyrpides N.C."/>
            <person name="Klenk H.P."/>
        </authorList>
    </citation>
    <scope>NUCLEOTIDE SEQUENCE [LARGE SCALE GENOMIC DNA]</scope>
    <source>
        <strain evidence="3">DSM 44928 / JCM 14897 / NBRC 102108 / NRRL B-24433 / ID139908</strain>
    </source>
</reference>
<dbReference type="KEGG" id="cai:Caci_5328"/>
<dbReference type="InParanoid" id="C7Q820"/>
<feature type="transmembrane region" description="Helical" evidence="1">
    <location>
        <begin position="44"/>
        <end position="61"/>
    </location>
</feature>
<evidence type="ECO:0000313" key="3">
    <source>
        <dbReference type="Proteomes" id="UP000000851"/>
    </source>
</evidence>
<dbReference type="eggNOG" id="ENOG5033NVP">
    <property type="taxonomic scope" value="Bacteria"/>
</dbReference>
<organism evidence="2 3">
    <name type="scientific">Catenulispora acidiphila (strain DSM 44928 / JCM 14897 / NBRC 102108 / NRRL B-24433 / ID139908)</name>
    <dbReference type="NCBI Taxonomy" id="479433"/>
    <lineage>
        <taxon>Bacteria</taxon>
        <taxon>Bacillati</taxon>
        <taxon>Actinomycetota</taxon>
        <taxon>Actinomycetes</taxon>
        <taxon>Catenulisporales</taxon>
        <taxon>Catenulisporaceae</taxon>
        <taxon>Catenulispora</taxon>
    </lineage>
</organism>
<proteinExistence type="predicted"/>
<dbReference type="AlphaFoldDB" id="C7Q820"/>
<protein>
    <recommendedName>
        <fullName evidence="4">Integral membrane protein</fullName>
    </recommendedName>
</protein>